<name>E6LHC1_ENTI1</name>
<dbReference type="PANTHER" id="PTHR31118:SF12">
    <property type="entry name" value="CYCLASE-LIKE PROTEIN 2"/>
    <property type="match status" value="1"/>
</dbReference>
<dbReference type="AlphaFoldDB" id="E6LHC1"/>
<proteinExistence type="predicted"/>
<reference evidence="1 2" key="1">
    <citation type="submission" date="2010-12" db="EMBL/GenBank/DDBJ databases">
        <authorList>
            <person name="Muzny D."/>
            <person name="Qin X."/>
            <person name="Deng J."/>
            <person name="Jiang H."/>
            <person name="Liu Y."/>
            <person name="Qu J."/>
            <person name="Song X.-Z."/>
            <person name="Zhang L."/>
            <person name="Thornton R."/>
            <person name="Coyle M."/>
            <person name="Francisco L."/>
            <person name="Jackson L."/>
            <person name="Javaid M."/>
            <person name="Korchina V."/>
            <person name="Kovar C."/>
            <person name="Mata R."/>
            <person name="Mathew T."/>
            <person name="Ngo R."/>
            <person name="Nguyen L."/>
            <person name="Nguyen N."/>
            <person name="Okwuonu G."/>
            <person name="Ongeri F."/>
            <person name="Pham C."/>
            <person name="Simmons D."/>
            <person name="Wilczek-Boney K."/>
            <person name="Hale W."/>
            <person name="Jakkamsetti A."/>
            <person name="Pham P."/>
            <person name="Ruth R."/>
            <person name="San Lucas F."/>
            <person name="Warren J."/>
            <person name="Zhang J."/>
            <person name="Zhao Z."/>
            <person name="Zhou C."/>
            <person name="Zhu D."/>
            <person name="Lee S."/>
            <person name="Bess C."/>
            <person name="Blankenburg K."/>
            <person name="Forbes L."/>
            <person name="Fu Q."/>
            <person name="Gubbala S."/>
            <person name="Hirani K."/>
            <person name="Jayaseelan J.C."/>
            <person name="Lara F."/>
            <person name="Munidasa M."/>
            <person name="Palculict T."/>
            <person name="Patil S."/>
            <person name="Pu L.-L."/>
            <person name="Saada N."/>
            <person name="Tang L."/>
            <person name="Weissenberger G."/>
            <person name="Zhu Y."/>
            <person name="Hemphill L."/>
            <person name="Shang Y."/>
            <person name="Youmans B."/>
            <person name="Ayvaz T."/>
            <person name="Ross M."/>
            <person name="Santibanez J."/>
            <person name="Aqrawi P."/>
            <person name="Gross S."/>
            <person name="Joshi V."/>
            <person name="Fowler G."/>
            <person name="Nazareth L."/>
            <person name="Reid J."/>
            <person name="Worley K."/>
            <person name="Petrosino J."/>
            <person name="Highlander S."/>
            <person name="Gibbs R."/>
        </authorList>
    </citation>
    <scope>NUCLEOTIDE SEQUENCE [LARGE SCALE GENOMIC DNA]</scope>
    <source>
        <strain evidence="2">DSM 15952 / CCUG 50447 / LMG 22039 / TP 1.5</strain>
    </source>
</reference>
<dbReference type="InterPro" id="IPR037175">
    <property type="entry name" value="KFase_sf"/>
</dbReference>
<dbReference type="STRING" id="888064.HMPREF9088_1761"/>
<evidence type="ECO:0000313" key="2">
    <source>
        <dbReference type="Proteomes" id="UP000010296"/>
    </source>
</evidence>
<comment type="caution">
    <text evidence="1">The sequence shown here is derived from an EMBL/GenBank/DDBJ whole genome shotgun (WGS) entry which is preliminary data.</text>
</comment>
<dbReference type="PANTHER" id="PTHR31118">
    <property type="entry name" value="CYCLASE-LIKE PROTEIN 2"/>
    <property type="match status" value="1"/>
</dbReference>
<gene>
    <name evidence="1" type="ORF">HMPREF9088_1761</name>
</gene>
<dbReference type="RefSeq" id="WP_007208774.1">
    <property type="nucleotide sequence ID" value="NZ_GL622241.1"/>
</dbReference>
<sequence>MSNLTEQLTFLKQQQWIDLTHLVHPEIPYFPAFKPIEEQTLFTVAADGFYAKKYTLASQYGTHIDAPVHFWEEGRSLDELSLKELVLPLYVIHKEEQVKQNHDYRLSVEDILAFEQKHGKISPDSFVAFASGWSARFGEPADFYNQDEDGNSHTPGWSLEALKFLHEERQIKAIGHETLDTDAAIDYRKNNDLVGERYWLTQNNYQVEVLTNLSELPATGGIIFVGATKIKEATGFTARVFAIVPNSIA</sequence>
<dbReference type="EMBL" id="AEPV01000068">
    <property type="protein sequence ID" value="EFU73375.1"/>
    <property type="molecule type" value="Genomic_DNA"/>
</dbReference>
<accession>E6LHC1</accession>
<dbReference type="Gene3D" id="3.50.30.50">
    <property type="entry name" value="Putative cyclase"/>
    <property type="match status" value="1"/>
</dbReference>
<dbReference type="Proteomes" id="UP000010296">
    <property type="component" value="Unassembled WGS sequence"/>
</dbReference>
<dbReference type="PATRIC" id="fig|888064.11.peg.979"/>
<keyword evidence="2" id="KW-1185">Reference proteome</keyword>
<organism evidence="1 2">
    <name type="scientific">Enterococcus italicus (strain DSM 15952 / CCUG 50447 / LMG 22039 / TP 1.5)</name>
    <dbReference type="NCBI Taxonomy" id="888064"/>
    <lineage>
        <taxon>Bacteria</taxon>
        <taxon>Bacillati</taxon>
        <taxon>Bacillota</taxon>
        <taxon>Bacilli</taxon>
        <taxon>Lactobacillales</taxon>
        <taxon>Enterococcaceae</taxon>
        <taxon>Enterococcus</taxon>
    </lineage>
</organism>
<evidence type="ECO:0000313" key="1">
    <source>
        <dbReference type="EMBL" id="EFU73375.1"/>
    </source>
</evidence>
<dbReference type="OrthoDB" id="9796085at2"/>
<dbReference type="HOGENOM" id="CLU_030671_2_2_9"/>
<dbReference type="InterPro" id="IPR007325">
    <property type="entry name" value="KFase/CYL"/>
</dbReference>
<dbReference type="eggNOG" id="COG1878">
    <property type="taxonomic scope" value="Bacteria"/>
</dbReference>
<protein>
    <submittedName>
        <fullName evidence="1">Putative cyclase</fullName>
    </submittedName>
</protein>
<dbReference type="GO" id="GO:0019441">
    <property type="term" value="P:L-tryptophan catabolic process to kynurenine"/>
    <property type="evidence" value="ECO:0007669"/>
    <property type="project" value="InterPro"/>
</dbReference>
<dbReference type="SUPFAM" id="SSF102198">
    <property type="entry name" value="Putative cyclase"/>
    <property type="match status" value="1"/>
</dbReference>
<dbReference type="Pfam" id="PF04199">
    <property type="entry name" value="Cyclase"/>
    <property type="match status" value="1"/>
</dbReference>
<dbReference type="GO" id="GO:0004061">
    <property type="term" value="F:arylformamidase activity"/>
    <property type="evidence" value="ECO:0007669"/>
    <property type="project" value="InterPro"/>
</dbReference>